<evidence type="ECO:0000313" key="5">
    <source>
        <dbReference type="Proteomes" id="UP000017396"/>
    </source>
</evidence>
<dbReference type="KEGG" id="glj:GKIL_3333"/>
<dbReference type="SMART" id="SM00220">
    <property type="entry name" value="S_TKc"/>
    <property type="match status" value="1"/>
</dbReference>
<dbReference type="PANTHER" id="PTHR24363">
    <property type="entry name" value="SERINE/THREONINE PROTEIN KINASE"/>
    <property type="match status" value="1"/>
</dbReference>
<reference evidence="4 5" key="1">
    <citation type="journal article" date="2013" name="PLoS ONE">
        <title>Cultivation and Complete Genome Sequencing of Gloeobacter kilaueensis sp. nov., from a Lava Cave in Kilauea Caldera, Hawai'i.</title>
        <authorList>
            <person name="Saw J.H."/>
            <person name="Schatz M."/>
            <person name="Brown M.V."/>
            <person name="Kunkel D.D."/>
            <person name="Foster J.S."/>
            <person name="Shick H."/>
            <person name="Christensen S."/>
            <person name="Hou S."/>
            <person name="Wan X."/>
            <person name="Donachie S.P."/>
        </authorList>
    </citation>
    <scope>NUCLEOTIDE SEQUENCE [LARGE SCALE GENOMIC DNA]</scope>
    <source>
        <strain evidence="5">JS</strain>
    </source>
</reference>
<dbReference type="AlphaFoldDB" id="U5QPM8"/>
<organism evidence="4 5">
    <name type="scientific">Gloeobacter kilaueensis (strain ATCC BAA-2537 / CCAP 1431/1 / ULC 316 / JS1)</name>
    <dbReference type="NCBI Taxonomy" id="1183438"/>
    <lineage>
        <taxon>Bacteria</taxon>
        <taxon>Bacillati</taxon>
        <taxon>Cyanobacteriota</taxon>
        <taxon>Cyanophyceae</taxon>
        <taxon>Gloeobacterales</taxon>
        <taxon>Gloeobacteraceae</taxon>
        <taxon>Gloeobacter</taxon>
    </lineage>
</organism>
<keyword evidence="5" id="KW-1185">Reference proteome</keyword>
<sequence length="292" mass="32879">MAARSEVPLACCENNPGYTRFCRICGRLLISEGVLTNPETGDSYEIISTLAQGGMSTTYLIFNLQNDRLAVLKEIDADLSRKAKARELFLREARVLAELRHPGIPRFYDFFCTEDRYYLVMEMIYGLTLEQLQPRSVSQAVGWMLEVCAVLTYLHERTPPVIHRDLKPANMILRYNPREVVLIDYGAVKEFSNRQGTRIATPGYGPPEQSQGRPCIQSDIYGVAMTLVFLLTRQFPGNLYNIRQRRLLGLDAAGIPADLIAIIDVATAYQPQDRYRDCRAFAAALQPFAASG</sequence>
<dbReference type="PROSITE" id="PS00108">
    <property type="entry name" value="PROTEIN_KINASE_ST"/>
    <property type="match status" value="1"/>
</dbReference>
<evidence type="ECO:0000256" key="1">
    <source>
        <dbReference type="ARBA" id="ARBA00022741"/>
    </source>
</evidence>
<feature type="domain" description="Protein kinase" evidence="3">
    <location>
        <begin position="44"/>
        <end position="289"/>
    </location>
</feature>
<keyword evidence="4" id="KW-0808">Transferase</keyword>
<dbReference type="RefSeq" id="WP_023174868.1">
    <property type="nucleotide sequence ID" value="NC_022600.1"/>
</dbReference>
<evidence type="ECO:0000256" key="2">
    <source>
        <dbReference type="ARBA" id="ARBA00022840"/>
    </source>
</evidence>
<dbReference type="Pfam" id="PF00069">
    <property type="entry name" value="Pkinase"/>
    <property type="match status" value="1"/>
</dbReference>
<dbReference type="InterPro" id="IPR008271">
    <property type="entry name" value="Ser/Thr_kinase_AS"/>
</dbReference>
<dbReference type="CDD" id="cd14014">
    <property type="entry name" value="STKc_PknB_like"/>
    <property type="match status" value="1"/>
</dbReference>
<accession>U5QPM8</accession>
<protein>
    <submittedName>
        <fullName evidence="4">Serine/threonine protein kinase</fullName>
        <ecNumber evidence="4">2.7.11.1</ecNumber>
    </submittedName>
</protein>
<keyword evidence="2" id="KW-0067">ATP-binding</keyword>
<dbReference type="InterPro" id="IPR000719">
    <property type="entry name" value="Prot_kinase_dom"/>
</dbReference>
<name>U5QPM8_GLOK1</name>
<dbReference type="SUPFAM" id="SSF56112">
    <property type="entry name" value="Protein kinase-like (PK-like)"/>
    <property type="match status" value="1"/>
</dbReference>
<evidence type="ECO:0000313" key="4">
    <source>
        <dbReference type="EMBL" id="AGY59579.1"/>
    </source>
</evidence>
<dbReference type="GO" id="GO:0005524">
    <property type="term" value="F:ATP binding"/>
    <property type="evidence" value="ECO:0007669"/>
    <property type="project" value="UniProtKB-KW"/>
</dbReference>
<dbReference type="GO" id="GO:0004674">
    <property type="term" value="F:protein serine/threonine kinase activity"/>
    <property type="evidence" value="ECO:0007669"/>
    <property type="project" value="UniProtKB-KW"/>
</dbReference>
<dbReference type="STRING" id="1183438.GKIL_3333"/>
<dbReference type="PANTHER" id="PTHR24363:SF7">
    <property type="entry name" value="SERINE_THREONINE-PROTEIN KINASE-LIKE PROTEIN E"/>
    <property type="match status" value="1"/>
</dbReference>
<dbReference type="eggNOG" id="COG0515">
    <property type="taxonomic scope" value="Bacteria"/>
</dbReference>
<dbReference type="Gene3D" id="3.30.200.20">
    <property type="entry name" value="Phosphorylase Kinase, domain 1"/>
    <property type="match status" value="1"/>
</dbReference>
<dbReference type="EC" id="2.7.11.1" evidence="4"/>
<keyword evidence="1" id="KW-0547">Nucleotide-binding</keyword>
<gene>
    <name evidence="4" type="primary">pknD</name>
    <name evidence="4" type="ORF">GKIL_3333</name>
</gene>
<evidence type="ECO:0000259" key="3">
    <source>
        <dbReference type="PROSITE" id="PS50011"/>
    </source>
</evidence>
<keyword evidence="4" id="KW-0418">Kinase</keyword>
<dbReference type="PROSITE" id="PS50011">
    <property type="entry name" value="PROTEIN_KINASE_DOM"/>
    <property type="match status" value="1"/>
</dbReference>
<dbReference type="HOGENOM" id="CLU_000288_63_44_3"/>
<dbReference type="EMBL" id="CP003587">
    <property type="protein sequence ID" value="AGY59579.1"/>
    <property type="molecule type" value="Genomic_DNA"/>
</dbReference>
<dbReference type="InterPro" id="IPR011009">
    <property type="entry name" value="Kinase-like_dom_sf"/>
</dbReference>
<keyword evidence="4" id="KW-0723">Serine/threonine-protein kinase</keyword>
<proteinExistence type="predicted"/>
<dbReference type="Gene3D" id="1.10.510.10">
    <property type="entry name" value="Transferase(Phosphotransferase) domain 1"/>
    <property type="match status" value="1"/>
</dbReference>
<dbReference type="Proteomes" id="UP000017396">
    <property type="component" value="Chromosome"/>
</dbReference>